<evidence type="ECO:0000313" key="4">
    <source>
        <dbReference type="Proteomes" id="UP000606974"/>
    </source>
</evidence>
<accession>A0A8H7ANQ8</accession>
<keyword evidence="2" id="KW-0472">Membrane</keyword>
<keyword evidence="2" id="KW-1133">Transmembrane helix</keyword>
<dbReference type="AlphaFoldDB" id="A0A8H7ANQ8"/>
<dbReference type="Proteomes" id="UP000606974">
    <property type="component" value="Unassembled WGS sequence"/>
</dbReference>
<protein>
    <submittedName>
        <fullName evidence="3">Uncharacterized protein</fullName>
    </submittedName>
</protein>
<comment type="caution">
    <text evidence="3">The sequence shown here is derived from an EMBL/GenBank/DDBJ whole genome shotgun (WGS) entry which is preliminary data.</text>
</comment>
<feature type="transmembrane region" description="Helical" evidence="2">
    <location>
        <begin position="289"/>
        <end position="309"/>
    </location>
</feature>
<feature type="transmembrane region" description="Helical" evidence="2">
    <location>
        <begin position="321"/>
        <end position="341"/>
    </location>
</feature>
<evidence type="ECO:0000256" key="1">
    <source>
        <dbReference type="SAM" id="MobiDB-lite"/>
    </source>
</evidence>
<feature type="region of interest" description="Disordered" evidence="1">
    <location>
        <begin position="1"/>
        <end position="21"/>
    </location>
</feature>
<feature type="transmembrane region" description="Helical" evidence="2">
    <location>
        <begin position="381"/>
        <end position="401"/>
    </location>
</feature>
<dbReference type="EMBL" id="JAACFV010000054">
    <property type="protein sequence ID" value="KAF7508415.1"/>
    <property type="molecule type" value="Genomic_DNA"/>
</dbReference>
<reference evidence="3" key="1">
    <citation type="submission" date="2020-02" db="EMBL/GenBank/DDBJ databases">
        <authorList>
            <person name="Palmer J.M."/>
        </authorList>
    </citation>
    <scope>NUCLEOTIDE SEQUENCE</scope>
    <source>
        <strain evidence="3">EPUS1.4</strain>
        <tissue evidence="3">Thallus</tissue>
    </source>
</reference>
<proteinExistence type="predicted"/>
<evidence type="ECO:0000313" key="3">
    <source>
        <dbReference type="EMBL" id="KAF7508415.1"/>
    </source>
</evidence>
<name>A0A8H7ANQ8_9EURO</name>
<evidence type="ECO:0000256" key="2">
    <source>
        <dbReference type="SAM" id="Phobius"/>
    </source>
</evidence>
<feature type="compositionally biased region" description="Polar residues" evidence="1">
    <location>
        <begin position="1"/>
        <end position="10"/>
    </location>
</feature>
<feature type="transmembrane region" description="Helical" evidence="2">
    <location>
        <begin position="353"/>
        <end position="375"/>
    </location>
</feature>
<dbReference type="OrthoDB" id="4363193at2759"/>
<gene>
    <name evidence="3" type="ORF">GJ744_009268</name>
</gene>
<organism evidence="3 4">
    <name type="scientific">Endocarpon pusillum</name>
    <dbReference type="NCBI Taxonomy" id="364733"/>
    <lineage>
        <taxon>Eukaryota</taxon>
        <taxon>Fungi</taxon>
        <taxon>Dikarya</taxon>
        <taxon>Ascomycota</taxon>
        <taxon>Pezizomycotina</taxon>
        <taxon>Eurotiomycetes</taxon>
        <taxon>Chaetothyriomycetidae</taxon>
        <taxon>Verrucariales</taxon>
        <taxon>Verrucariaceae</taxon>
        <taxon>Endocarpon</taxon>
    </lineage>
</organism>
<keyword evidence="4" id="KW-1185">Reference proteome</keyword>
<keyword evidence="2" id="KW-0812">Transmembrane</keyword>
<sequence>MDTATASSLVSRREGQTTRRSRQRELGMWSAFMLGGTYPASTQASNLRKIVCSLIRLDLWTLDTLKSACFRKHPEVINRGVERYEEFLDAELLTLHVCEDLYEVGFEARLQGYFGRLSVQQLLEYVRDLRTSAYYAELMHWRLVMAHTARSNLRGAQASSDRTAPKYMDWCETYQEYLVQLEADDGDRQQKLKAVEREVRFLRGHVKHAVGSGDLDDATLMQLRRKFEALQDHYPDVHDCIHGNRRNILTYEHVLWWDPDAEQRRVSQLDQAPEHAVEAYTSASPTLSFLVPTISLLSCIPAALAWSHASRQVGNAKDAEFYQLVSSSAMQLLGVVTLIWPTVFHARLGRLSWVLTWILAGSGACFTLLAVPLYLLLPTSWSALSSFGGSVALALVLLQLVHTI</sequence>